<sequence>MAIPKKGSRKITIDNNIFVWKIKKHPSHNERHDVDYLIPIQHIDGGQILLVRLGYCRSGYSLSPIQEITPSIIKRCIKEATIKGWHFDKKAAPLVLDLAYLLRDEAISLTKQFFDEIINNSRNESANKIVSNADSLMQAGEFEIALEMVIDNLAEYQIELPEVTINIADRALTIYGNHKYKSVLREILKNYKNDRTR</sequence>
<dbReference type="OrthoDB" id="196248at2"/>
<evidence type="ECO:0000313" key="2">
    <source>
        <dbReference type="Proteomes" id="UP000184480"/>
    </source>
</evidence>
<accession>A0A1M4WC68</accession>
<dbReference type="AlphaFoldDB" id="A0A1M4WC68"/>
<gene>
    <name evidence="1" type="ORF">SAMN05444362_102190</name>
</gene>
<evidence type="ECO:0000313" key="1">
    <source>
        <dbReference type="EMBL" id="SHE78881.1"/>
    </source>
</evidence>
<dbReference type="RefSeq" id="WP_062176508.1">
    <property type="nucleotide sequence ID" value="NZ_BBXL01000002.1"/>
</dbReference>
<name>A0A1M4WC68_9BACT</name>
<reference evidence="2" key="1">
    <citation type="submission" date="2016-11" db="EMBL/GenBank/DDBJ databases">
        <authorList>
            <person name="Varghese N."/>
            <person name="Submissions S."/>
        </authorList>
    </citation>
    <scope>NUCLEOTIDE SEQUENCE [LARGE SCALE GENOMIC DNA]</scope>
    <source>
        <strain evidence="2">DSM 27370</strain>
    </source>
</reference>
<protein>
    <submittedName>
        <fullName evidence="1">Uncharacterized protein</fullName>
    </submittedName>
</protein>
<keyword evidence="2" id="KW-1185">Reference proteome</keyword>
<dbReference type="STRING" id="1346286.SAMN05444362_102190"/>
<organism evidence="1 2">
    <name type="scientific">Dysgonomonas macrotermitis</name>
    <dbReference type="NCBI Taxonomy" id="1346286"/>
    <lineage>
        <taxon>Bacteria</taxon>
        <taxon>Pseudomonadati</taxon>
        <taxon>Bacteroidota</taxon>
        <taxon>Bacteroidia</taxon>
        <taxon>Bacteroidales</taxon>
        <taxon>Dysgonomonadaceae</taxon>
        <taxon>Dysgonomonas</taxon>
    </lineage>
</organism>
<proteinExistence type="predicted"/>
<dbReference type="Proteomes" id="UP000184480">
    <property type="component" value="Unassembled WGS sequence"/>
</dbReference>
<dbReference type="EMBL" id="FQUC01000002">
    <property type="protein sequence ID" value="SHE78881.1"/>
    <property type="molecule type" value="Genomic_DNA"/>
</dbReference>